<dbReference type="PANTHER" id="PTHR35128:SF1">
    <property type="entry name" value="SECRETION-REGULATING GUANINE NUCLEOTIDE EXCHANGE FACTOR"/>
    <property type="match status" value="1"/>
</dbReference>
<dbReference type="GeneID" id="17354556"/>
<dbReference type="OMA" id="TRLIWKI"/>
<dbReference type="Gene3D" id="3.40.50.1820">
    <property type="entry name" value="alpha/beta hydrolase"/>
    <property type="match status" value="1"/>
</dbReference>
<accession>E1ZFI6</accession>
<dbReference type="eggNOG" id="ENOG502QS1G">
    <property type="taxonomic scope" value="Eukaryota"/>
</dbReference>
<dbReference type="EMBL" id="GL433845">
    <property type="protein sequence ID" value="EFN55284.1"/>
    <property type="molecule type" value="Genomic_DNA"/>
</dbReference>
<dbReference type="InParanoid" id="E1ZFI6"/>
<keyword evidence="2" id="KW-1185">Reference proteome</keyword>
<organism evidence="2">
    <name type="scientific">Chlorella variabilis</name>
    <name type="common">Green alga</name>
    <dbReference type="NCBI Taxonomy" id="554065"/>
    <lineage>
        <taxon>Eukaryota</taxon>
        <taxon>Viridiplantae</taxon>
        <taxon>Chlorophyta</taxon>
        <taxon>core chlorophytes</taxon>
        <taxon>Trebouxiophyceae</taxon>
        <taxon>Chlorellales</taxon>
        <taxon>Chlorellaceae</taxon>
        <taxon>Chlorella clade</taxon>
        <taxon>Chlorella</taxon>
    </lineage>
</organism>
<evidence type="ECO:0000313" key="2">
    <source>
        <dbReference type="Proteomes" id="UP000008141"/>
    </source>
</evidence>
<protein>
    <submittedName>
        <fullName evidence="1">Uncharacterized protein</fullName>
    </submittedName>
</protein>
<dbReference type="SUPFAM" id="SSF53474">
    <property type="entry name" value="alpha/beta-Hydrolases"/>
    <property type="match status" value="1"/>
</dbReference>
<dbReference type="OrthoDB" id="10022521at2759"/>
<proteinExistence type="predicted"/>
<dbReference type="Proteomes" id="UP000008141">
    <property type="component" value="Unassembled WGS sequence"/>
</dbReference>
<dbReference type="InterPro" id="IPR029058">
    <property type="entry name" value="AB_hydrolase_fold"/>
</dbReference>
<dbReference type="RefSeq" id="XP_005847386.1">
    <property type="nucleotide sequence ID" value="XM_005847324.1"/>
</dbReference>
<dbReference type="PANTHER" id="PTHR35128">
    <property type="entry name" value="SECRETION-REGULATING GUANINE NUCLEOTIDE EXCHANGE FACTOR"/>
    <property type="match status" value="1"/>
</dbReference>
<sequence>MLVLRAATLRTSPSTEQLPATDTKGQAAAAGGWPKVKTISERKTLWEVPASPKGVLLLCHGCNHQGSDFWPASDRCQDCLGLPGEVTLRTAAIKHGYAVIAVTSIDRSSKCWSGEDLKPVTEIVKAVVEEEKLGSLPLFLWGGSSGGSFVQMLPGLMPEVKGVIAQIAPASPQEFDVGKGRTYPPILWVHMAKRDQATAGSVAQALKICKDKGIPADEIKVDPQPVTPKFLQQSPQISAKLAASIVDTLKERSFIDQDGLLVGDPRRSAWRDFLKPIVGNANLQPDVGHLPELLNTAFAAHEIISDNAEAWFKWLDARGKKRVAEFLPG</sequence>
<dbReference type="FunCoup" id="E1ZFI6">
    <property type="interactions" value="101"/>
</dbReference>
<dbReference type="AlphaFoldDB" id="E1ZFI6"/>
<evidence type="ECO:0000313" key="1">
    <source>
        <dbReference type="EMBL" id="EFN55284.1"/>
    </source>
</evidence>
<reference evidence="1 2" key="1">
    <citation type="journal article" date="2010" name="Plant Cell">
        <title>The Chlorella variabilis NC64A genome reveals adaptation to photosymbiosis, coevolution with viruses, and cryptic sex.</title>
        <authorList>
            <person name="Blanc G."/>
            <person name="Duncan G."/>
            <person name="Agarkova I."/>
            <person name="Borodovsky M."/>
            <person name="Gurnon J."/>
            <person name="Kuo A."/>
            <person name="Lindquist E."/>
            <person name="Lucas S."/>
            <person name="Pangilinan J."/>
            <person name="Polle J."/>
            <person name="Salamov A."/>
            <person name="Terry A."/>
            <person name="Yamada T."/>
            <person name="Dunigan D.D."/>
            <person name="Grigoriev I.V."/>
            <person name="Claverie J.M."/>
            <person name="Van Etten J.L."/>
        </authorList>
    </citation>
    <scope>NUCLEOTIDE SEQUENCE [LARGE SCALE GENOMIC DNA]</scope>
    <source>
        <strain evidence="1 2">NC64A</strain>
    </source>
</reference>
<gene>
    <name evidence="1" type="ORF">CHLNCDRAFT_48221</name>
</gene>
<dbReference type="KEGG" id="cvr:CHLNCDRAFT_48221"/>
<name>E1ZFI6_CHLVA</name>